<evidence type="ECO:0000256" key="2">
    <source>
        <dbReference type="SAM" id="Phobius"/>
    </source>
</evidence>
<keyword evidence="2" id="KW-0472">Membrane</keyword>
<keyword evidence="2" id="KW-0812">Transmembrane</keyword>
<dbReference type="EMBL" id="CABPRV010000012">
    <property type="protein sequence ID" value="VVE44276.1"/>
    <property type="molecule type" value="Genomic_DNA"/>
</dbReference>
<feature type="region of interest" description="Disordered" evidence="1">
    <location>
        <begin position="169"/>
        <end position="270"/>
    </location>
</feature>
<dbReference type="Proteomes" id="UP000366065">
    <property type="component" value="Unassembled WGS sequence"/>
</dbReference>
<protein>
    <recommendedName>
        <fullName evidence="5">Type II secretion system protein</fullName>
    </recommendedName>
</protein>
<evidence type="ECO:0008006" key="5">
    <source>
        <dbReference type="Google" id="ProtNLM"/>
    </source>
</evidence>
<evidence type="ECO:0000313" key="4">
    <source>
        <dbReference type="Proteomes" id="UP000366065"/>
    </source>
</evidence>
<organism evidence="3 4">
    <name type="scientific">Pandoraea capi</name>
    <dbReference type="NCBI Taxonomy" id="2508286"/>
    <lineage>
        <taxon>Bacteria</taxon>
        <taxon>Pseudomonadati</taxon>
        <taxon>Pseudomonadota</taxon>
        <taxon>Betaproteobacteria</taxon>
        <taxon>Burkholderiales</taxon>
        <taxon>Burkholderiaceae</taxon>
        <taxon>Pandoraea</taxon>
    </lineage>
</organism>
<accession>A0ABY6W9X7</accession>
<dbReference type="InterPro" id="IPR045584">
    <property type="entry name" value="Pilin-like"/>
</dbReference>
<feature type="compositionally biased region" description="Low complexity" evidence="1">
    <location>
        <begin position="198"/>
        <end position="216"/>
    </location>
</feature>
<evidence type="ECO:0000313" key="3">
    <source>
        <dbReference type="EMBL" id="VVE44276.1"/>
    </source>
</evidence>
<name>A0ABY6W9X7_9BURK</name>
<gene>
    <name evidence="3" type="ORF">PCA20602_04331</name>
</gene>
<keyword evidence="4" id="KW-1185">Reference proteome</keyword>
<keyword evidence="2" id="KW-1133">Transmembrane helix</keyword>
<dbReference type="SUPFAM" id="SSF54523">
    <property type="entry name" value="Pili subunits"/>
    <property type="match status" value="1"/>
</dbReference>
<reference evidence="3 4" key="1">
    <citation type="submission" date="2019-08" db="EMBL/GenBank/DDBJ databases">
        <authorList>
            <person name="Peeters C."/>
        </authorList>
    </citation>
    <scope>NUCLEOTIDE SEQUENCE [LARGE SCALE GENOMIC DNA]</scope>
    <source>
        <strain evidence="3 4">LMG 20602</strain>
    </source>
</reference>
<dbReference type="RefSeq" id="WP_150722938.1">
    <property type="nucleotide sequence ID" value="NZ_CABPRV010000012.1"/>
</dbReference>
<proteinExistence type="predicted"/>
<feature type="transmembrane region" description="Helical" evidence="2">
    <location>
        <begin position="21"/>
        <end position="47"/>
    </location>
</feature>
<feature type="compositionally biased region" description="Low complexity" evidence="1">
    <location>
        <begin position="225"/>
        <end position="270"/>
    </location>
</feature>
<sequence length="270" mass="28208">MRTIERRARAGRRARHAQRGFTYVGLLILVAVLGLVAALTIRVGALWQRAAREAQLLEIGAQFSDALRAYADATPAGQLPQPPNLAALLLDPRFPTPHRYLRKIFADPITGSTDWGITYVTTNKGVLEVYSRSSATPLKAGHFDEQFGTFGGKTHYYDWRFSAATATPVVLPSTPTPGSGPGTPVDDSMNNPVGNAFGGPQSPSNVSNSPNANVGNTALGGNGFGSSFNSPQSSSFGSTPGNTSGNASAGSPPSASPFSSSPAPQSKTDF</sequence>
<comment type="caution">
    <text evidence="3">The sequence shown here is derived from an EMBL/GenBank/DDBJ whole genome shotgun (WGS) entry which is preliminary data.</text>
</comment>
<evidence type="ECO:0000256" key="1">
    <source>
        <dbReference type="SAM" id="MobiDB-lite"/>
    </source>
</evidence>